<evidence type="ECO:0000256" key="5">
    <source>
        <dbReference type="ARBA" id="ARBA00022475"/>
    </source>
</evidence>
<dbReference type="GeneID" id="88172538"/>
<organism evidence="12 13">
    <name type="scientific">Australozyma saopauloensis</name>
    <dbReference type="NCBI Taxonomy" id="291208"/>
    <lineage>
        <taxon>Eukaryota</taxon>
        <taxon>Fungi</taxon>
        <taxon>Dikarya</taxon>
        <taxon>Ascomycota</taxon>
        <taxon>Saccharomycotina</taxon>
        <taxon>Pichiomycetes</taxon>
        <taxon>Metschnikowiaceae</taxon>
        <taxon>Australozyma</taxon>
    </lineage>
</organism>
<dbReference type="GO" id="GO:0043332">
    <property type="term" value="C:mating projection tip"/>
    <property type="evidence" value="ECO:0007669"/>
    <property type="project" value="UniProtKB-UniRule"/>
</dbReference>
<reference evidence="12 13" key="1">
    <citation type="submission" date="2023-10" db="EMBL/GenBank/DDBJ databases">
        <title>Draft Genome Sequence of Candida saopaulonensis from a very Premature Infant with Sepsis.</title>
        <authorList>
            <person name="Ning Y."/>
            <person name="Dai R."/>
            <person name="Xiao M."/>
            <person name="Xu Y."/>
            <person name="Yan Q."/>
            <person name="Zhang L."/>
        </authorList>
    </citation>
    <scope>NUCLEOTIDE SEQUENCE [LARGE SCALE GENOMIC DNA]</scope>
    <source>
        <strain evidence="12 13">19XY460</strain>
    </source>
</reference>
<evidence type="ECO:0000256" key="1">
    <source>
        <dbReference type="ARBA" id="ARBA00002512"/>
    </source>
</evidence>
<dbReference type="InterPro" id="IPR026777">
    <property type="entry name" value="PRM1"/>
</dbReference>
<comment type="function">
    <text evidence="1 11">Involved in cell fusion during mating by stabilizing the plasma membrane fusion event.</text>
</comment>
<keyword evidence="9 11" id="KW-0472">Membrane</keyword>
<keyword evidence="8 11" id="KW-1133">Transmembrane helix</keyword>
<evidence type="ECO:0000256" key="3">
    <source>
        <dbReference type="ARBA" id="ARBA00010780"/>
    </source>
</evidence>
<evidence type="ECO:0000313" key="13">
    <source>
        <dbReference type="Proteomes" id="UP001338582"/>
    </source>
</evidence>
<evidence type="ECO:0000313" key="12">
    <source>
        <dbReference type="EMBL" id="WPK24208.1"/>
    </source>
</evidence>
<comment type="subcellular location">
    <subcellularLocation>
        <location evidence="2 11">Cell membrane</location>
        <topology evidence="2 11">Multi-pass membrane protein</topology>
    </subcellularLocation>
</comment>
<sequence length="633" mass="69609">MRVFLSTEECLSQAWISPPILIVSLALIKIQFFTSSLLGTLSSLQNSANTSCLESNNFFNESLSFVELFQTAVEAAVKDWMVYTLRLVKLLVSISIAIAASLISFALEIYLGTITCLSFALVQATIEFAAQLLRLVSSALEEAVNAVLADFNKAMGVISTAINTVVLGVDALNSIFGSKNLPDTGTFLKTVLKVNLTISSLKNVAIPTLYIDKIGNFSEEIPNFDIVLSNVSSLLTRPLHRLAINVEQLPVPTWNEASSKKNILVSSRDTLLPLCTKLEDVFTKARALAVSGSRIASILLAVALLILTAATFFIVYYKCKKKTNFYRCLAAEDDPCHVGNKIMQFESGLMRIFALKLNENIQWWLNYSLSDNMLNCLVIAVMGYISVGFQWSVLRAVSREVSRGRGLLNSPEMQEIMQGQFSTFLDVLQTSVNGLVLSLNSALFASCKNTSSELLLNMQTFQETTNSTLSSVFNNTPFAAPIRTIVYCTVGRKIEAVEDGLTWVTQNLNIPSPQILLGLKSILGSSNSSKWAGNPSLMALNMIANIGESYDKAEKQIRSGIRAELITCSIFMGIWILFAAIGGCIVYFRQRGKKVVVEKEISWPKRHDFSGPRDFLSLDRLPHTASSSYSEAI</sequence>
<keyword evidence="5 11" id="KW-1003">Cell membrane</keyword>
<feature type="transmembrane region" description="Helical" evidence="11">
    <location>
        <begin position="295"/>
        <end position="317"/>
    </location>
</feature>
<keyword evidence="13" id="KW-1185">Reference proteome</keyword>
<evidence type="ECO:0000256" key="8">
    <source>
        <dbReference type="ARBA" id="ARBA00022989"/>
    </source>
</evidence>
<dbReference type="RefSeq" id="XP_062876591.1">
    <property type="nucleotide sequence ID" value="XM_063020521.1"/>
</dbReference>
<evidence type="ECO:0000256" key="10">
    <source>
        <dbReference type="ARBA" id="ARBA00023180"/>
    </source>
</evidence>
<dbReference type="Proteomes" id="UP001338582">
    <property type="component" value="Chromosome 2"/>
</dbReference>
<evidence type="ECO:0000256" key="4">
    <source>
        <dbReference type="ARBA" id="ARBA00017621"/>
    </source>
</evidence>
<proteinExistence type="inferred from homology"/>
<evidence type="ECO:0000256" key="2">
    <source>
        <dbReference type="ARBA" id="ARBA00004651"/>
    </source>
</evidence>
<dbReference type="PANTHER" id="PTHR31030:SF1">
    <property type="entry name" value="PLASMA MEMBRANE FUSION PROTEIN PRM1"/>
    <property type="match status" value="1"/>
</dbReference>
<dbReference type="EMBL" id="CP138895">
    <property type="protein sequence ID" value="WPK24208.1"/>
    <property type="molecule type" value="Genomic_DNA"/>
</dbReference>
<dbReference type="GO" id="GO:0032220">
    <property type="term" value="P:plasma membrane fusion involved in cytogamy"/>
    <property type="evidence" value="ECO:0007669"/>
    <property type="project" value="TreeGrafter"/>
</dbReference>
<evidence type="ECO:0000256" key="9">
    <source>
        <dbReference type="ARBA" id="ARBA00023136"/>
    </source>
</evidence>
<gene>
    <name evidence="12" type="ORF">PUMCH_001473</name>
</gene>
<comment type="similarity">
    <text evidence="3 11">Belongs to the PRM1 family.</text>
</comment>
<feature type="transmembrane region" description="Helical" evidence="11">
    <location>
        <begin position="20"/>
        <end position="41"/>
    </location>
</feature>
<protein>
    <recommendedName>
        <fullName evidence="4 11">Plasma membrane fusion protein PRM1</fullName>
    </recommendedName>
</protein>
<keyword evidence="6 11" id="KW-0812">Transmembrane</keyword>
<keyword evidence="7 11" id="KW-0184">Conjugation</keyword>
<feature type="transmembrane region" description="Helical" evidence="11">
    <location>
        <begin position="372"/>
        <end position="394"/>
    </location>
</feature>
<dbReference type="PANTHER" id="PTHR31030">
    <property type="entry name" value="PLASMA MEMBRANE FUSION PROTEIN PRM1"/>
    <property type="match status" value="1"/>
</dbReference>
<dbReference type="AlphaFoldDB" id="A0AAX4H6U8"/>
<name>A0AAX4H6U8_9ASCO</name>
<feature type="transmembrane region" description="Helical" evidence="11">
    <location>
        <begin position="87"/>
        <end position="103"/>
    </location>
</feature>
<keyword evidence="10" id="KW-0325">Glycoprotein</keyword>
<feature type="transmembrane region" description="Helical" evidence="11">
    <location>
        <begin position="565"/>
        <end position="588"/>
    </location>
</feature>
<dbReference type="GO" id="GO:0005886">
    <property type="term" value="C:plasma membrane"/>
    <property type="evidence" value="ECO:0007669"/>
    <property type="project" value="UniProtKB-SubCell"/>
</dbReference>
<dbReference type="KEGG" id="asau:88172538"/>
<evidence type="ECO:0000256" key="6">
    <source>
        <dbReference type="ARBA" id="ARBA00022692"/>
    </source>
</evidence>
<evidence type="ECO:0000256" key="7">
    <source>
        <dbReference type="ARBA" id="ARBA00022971"/>
    </source>
</evidence>
<accession>A0AAX4H6U8</accession>
<evidence type="ECO:0000256" key="11">
    <source>
        <dbReference type="RuleBase" id="RU366035"/>
    </source>
</evidence>